<evidence type="ECO:0000256" key="5">
    <source>
        <dbReference type="ARBA" id="ARBA00022801"/>
    </source>
</evidence>
<protein>
    <recommendedName>
        <fullName evidence="12">Peptidase</fullName>
    </recommendedName>
</protein>
<evidence type="ECO:0000256" key="2">
    <source>
        <dbReference type="ARBA" id="ARBA00007357"/>
    </source>
</evidence>
<evidence type="ECO:0000259" key="8">
    <source>
        <dbReference type="Pfam" id="PF01431"/>
    </source>
</evidence>
<gene>
    <name evidence="10" type="ORF">PENTCL1PPCAC_8333</name>
</gene>
<feature type="non-terminal residue" evidence="10">
    <location>
        <position position="1"/>
    </location>
</feature>
<dbReference type="PANTHER" id="PTHR11733:SF188">
    <property type="entry name" value="NEPRILYSIN"/>
    <property type="match status" value="1"/>
</dbReference>
<dbReference type="Pfam" id="PF05649">
    <property type="entry name" value="Peptidase_M13_N"/>
    <property type="match status" value="1"/>
</dbReference>
<dbReference type="SUPFAM" id="SSF55486">
    <property type="entry name" value="Metalloproteases ('zincins'), catalytic domain"/>
    <property type="match status" value="1"/>
</dbReference>
<sequence length="351" mass="40233">YQQQYTAFPNLNYLTSLFPSLYLDRYVRALLHMQKDDDLNGFKVVLSQPAYFSGLDGLFHAGHISVDDFSNYLAIHFLMDNGAEYGIDIPSADGHTARNSKKMDTEPKFHKYITRRGHGARRLSRRPLNSKGLAANDNDAIRTGCIDTLIDYMPYGPGYTYVKNRADRDDVRQDIQKQTENVIDQFNVMLDTLEWIDEASLARAHAKSTNLVRNYVWPDFFGDFVDFEDIDNYHHRYGNLIEPAGMTLWDALKQLKHGLQATEMFDIVDQPGDRTNFLMSPATVNAWYQPERNSITFPFGILNPPYFNLLYPQSYNYGGQAGVGGHELTHGYDDEGKVIGRTYFRNNNESD</sequence>
<dbReference type="GO" id="GO:0016485">
    <property type="term" value="P:protein processing"/>
    <property type="evidence" value="ECO:0007669"/>
    <property type="project" value="TreeGrafter"/>
</dbReference>
<keyword evidence="11" id="KW-1185">Reference proteome</keyword>
<name>A0AAV5SZX7_9BILA</name>
<dbReference type="Gene3D" id="1.10.1380.10">
    <property type="entry name" value="Neutral endopeptidase , domain2"/>
    <property type="match status" value="1"/>
</dbReference>
<dbReference type="InterPro" id="IPR042089">
    <property type="entry name" value="Peptidase_M13_dom_2"/>
</dbReference>
<dbReference type="PROSITE" id="PS51885">
    <property type="entry name" value="NEPRILYSIN"/>
    <property type="match status" value="1"/>
</dbReference>
<dbReference type="Gene3D" id="3.40.390.10">
    <property type="entry name" value="Collagenase (Catalytic Domain)"/>
    <property type="match status" value="1"/>
</dbReference>
<evidence type="ECO:0000256" key="6">
    <source>
        <dbReference type="ARBA" id="ARBA00022833"/>
    </source>
</evidence>
<keyword evidence="3" id="KW-0645">Protease</keyword>
<evidence type="ECO:0000313" key="10">
    <source>
        <dbReference type="EMBL" id="GMS86158.1"/>
    </source>
</evidence>
<dbReference type="PANTHER" id="PTHR11733">
    <property type="entry name" value="ZINC METALLOPROTEASE FAMILY M13 NEPRILYSIN-RELATED"/>
    <property type="match status" value="1"/>
</dbReference>
<dbReference type="GO" id="GO:0005886">
    <property type="term" value="C:plasma membrane"/>
    <property type="evidence" value="ECO:0007669"/>
    <property type="project" value="TreeGrafter"/>
</dbReference>
<dbReference type="EMBL" id="BTSX01000002">
    <property type="protein sequence ID" value="GMS86158.1"/>
    <property type="molecule type" value="Genomic_DNA"/>
</dbReference>
<dbReference type="AlphaFoldDB" id="A0AAV5SZX7"/>
<dbReference type="InterPro" id="IPR024079">
    <property type="entry name" value="MetalloPept_cat_dom_sf"/>
</dbReference>
<organism evidence="10 11">
    <name type="scientific">Pristionchus entomophagus</name>
    <dbReference type="NCBI Taxonomy" id="358040"/>
    <lineage>
        <taxon>Eukaryota</taxon>
        <taxon>Metazoa</taxon>
        <taxon>Ecdysozoa</taxon>
        <taxon>Nematoda</taxon>
        <taxon>Chromadorea</taxon>
        <taxon>Rhabditida</taxon>
        <taxon>Rhabditina</taxon>
        <taxon>Diplogasteromorpha</taxon>
        <taxon>Diplogasteroidea</taxon>
        <taxon>Neodiplogasteridae</taxon>
        <taxon>Pristionchus</taxon>
    </lineage>
</organism>
<comment type="caution">
    <text evidence="10">The sequence shown here is derived from an EMBL/GenBank/DDBJ whole genome shotgun (WGS) entry which is preliminary data.</text>
</comment>
<dbReference type="InterPro" id="IPR008753">
    <property type="entry name" value="Peptidase_M13_N"/>
</dbReference>
<evidence type="ECO:0000256" key="7">
    <source>
        <dbReference type="ARBA" id="ARBA00023049"/>
    </source>
</evidence>
<keyword evidence="7" id="KW-0482">Metalloprotease</keyword>
<keyword evidence="5" id="KW-0378">Hydrolase</keyword>
<proteinExistence type="inferred from homology"/>
<evidence type="ECO:0000259" key="9">
    <source>
        <dbReference type="Pfam" id="PF05649"/>
    </source>
</evidence>
<dbReference type="PRINTS" id="PR00786">
    <property type="entry name" value="NEPRILYSIN"/>
</dbReference>
<feature type="domain" description="Peptidase M13 C-terminal" evidence="8">
    <location>
        <begin position="285"/>
        <end position="338"/>
    </location>
</feature>
<evidence type="ECO:0000256" key="3">
    <source>
        <dbReference type="ARBA" id="ARBA00022670"/>
    </source>
</evidence>
<dbReference type="Pfam" id="PF01431">
    <property type="entry name" value="Peptidase_M13"/>
    <property type="match status" value="1"/>
</dbReference>
<accession>A0AAV5SZX7</accession>
<keyword evidence="4" id="KW-0479">Metal-binding</keyword>
<dbReference type="Proteomes" id="UP001432027">
    <property type="component" value="Unassembled WGS sequence"/>
</dbReference>
<reference evidence="10" key="1">
    <citation type="submission" date="2023-10" db="EMBL/GenBank/DDBJ databases">
        <title>Genome assembly of Pristionchus species.</title>
        <authorList>
            <person name="Yoshida K."/>
            <person name="Sommer R.J."/>
        </authorList>
    </citation>
    <scope>NUCLEOTIDE SEQUENCE</scope>
    <source>
        <strain evidence="10">RS0144</strain>
    </source>
</reference>
<dbReference type="InterPro" id="IPR000718">
    <property type="entry name" value="Peptidase_M13"/>
</dbReference>
<dbReference type="GO" id="GO:0046872">
    <property type="term" value="F:metal ion binding"/>
    <property type="evidence" value="ECO:0007669"/>
    <property type="project" value="UniProtKB-KW"/>
</dbReference>
<evidence type="ECO:0000256" key="1">
    <source>
        <dbReference type="ARBA" id="ARBA00001947"/>
    </source>
</evidence>
<dbReference type="InterPro" id="IPR018497">
    <property type="entry name" value="Peptidase_M13_C"/>
</dbReference>
<evidence type="ECO:0000313" key="11">
    <source>
        <dbReference type="Proteomes" id="UP001432027"/>
    </source>
</evidence>
<evidence type="ECO:0008006" key="12">
    <source>
        <dbReference type="Google" id="ProtNLM"/>
    </source>
</evidence>
<dbReference type="GO" id="GO:0004222">
    <property type="term" value="F:metalloendopeptidase activity"/>
    <property type="evidence" value="ECO:0007669"/>
    <property type="project" value="InterPro"/>
</dbReference>
<keyword evidence="6" id="KW-0862">Zinc</keyword>
<comment type="cofactor">
    <cofactor evidence="1">
        <name>Zn(2+)</name>
        <dbReference type="ChEBI" id="CHEBI:29105"/>
    </cofactor>
</comment>
<comment type="similarity">
    <text evidence="2">Belongs to the peptidase M13 family.</text>
</comment>
<feature type="domain" description="Peptidase M13 N-terminal" evidence="9">
    <location>
        <begin position="10"/>
        <end position="217"/>
    </location>
</feature>
<evidence type="ECO:0000256" key="4">
    <source>
        <dbReference type="ARBA" id="ARBA00022723"/>
    </source>
</evidence>